<dbReference type="GO" id="GO:0031902">
    <property type="term" value="C:late endosome membrane"/>
    <property type="evidence" value="ECO:0007669"/>
    <property type="project" value="TreeGrafter"/>
</dbReference>
<dbReference type="Pfam" id="PF12352">
    <property type="entry name" value="V-SNARE_C"/>
    <property type="match status" value="1"/>
</dbReference>
<keyword evidence="10" id="KW-1185">Reference proteome</keyword>
<dbReference type="PANTHER" id="PTHR21230">
    <property type="entry name" value="VESICLE TRANSPORT V-SNARE PROTEIN VTI1-RELATED"/>
    <property type="match status" value="1"/>
</dbReference>
<dbReference type="EMBL" id="BRXW01000287">
    <property type="protein sequence ID" value="GMI17327.1"/>
    <property type="molecule type" value="Genomic_DNA"/>
</dbReference>
<dbReference type="PANTHER" id="PTHR21230:SF1">
    <property type="entry name" value="GOLGI SNAP RECEPTOR COMPLEX MEMBER 2"/>
    <property type="match status" value="1"/>
</dbReference>
<keyword evidence="6" id="KW-0333">Golgi apparatus</keyword>
<dbReference type="GO" id="GO:0006906">
    <property type="term" value="P:vesicle fusion"/>
    <property type="evidence" value="ECO:0007669"/>
    <property type="project" value="TreeGrafter"/>
</dbReference>
<dbReference type="GO" id="GO:0005789">
    <property type="term" value="C:endoplasmic reticulum membrane"/>
    <property type="evidence" value="ECO:0007669"/>
    <property type="project" value="TreeGrafter"/>
</dbReference>
<comment type="caution">
    <text evidence="9">The sequence shown here is derived from an EMBL/GenBank/DDBJ whole genome shotgun (WGS) entry which is preliminary data.</text>
</comment>
<evidence type="ECO:0000256" key="6">
    <source>
        <dbReference type="ARBA" id="ARBA00023034"/>
    </source>
</evidence>
<dbReference type="InterPro" id="IPR027027">
    <property type="entry name" value="GOSR2/Membrin/Bos1"/>
</dbReference>
<gene>
    <name evidence="9" type="ORF">TrLO_g700</name>
</gene>
<keyword evidence="4" id="KW-0653">Protein transport</keyword>
<evidence type="ECO:0000256" key="5">
    <source>
        <dbReference type="ARBA" id="ARBA00022989"/>
    </source>
</evidence>
<keyword evidence="5 8" id="KW-1133">Transmembrane helix</keyword>
<evidence type="ECO:0000313" key="10">
    <source>
        <dbReference type="Proteomes" id="UP001165122"/>
    </source>
</evidence>
<keyword evidence="2" id="KW-0813">Transport</keyword>
<dbReference type="AlphaFoldDB" id="A0A9W7KZ76"/>
<keyword evidence="7 8" id="KW-0472">Membrane</keyword>
<dbReference type="PIRSF" id="PIRSF028865">
    <property type="entry name" value="Membrin-2"/>
    <property type="match status" value="1"/>
</dbReference>
<dbReference type="GO" id="GO:0000149">
    <property type="term" value="F:SNARE binding"/>
    <property type="evidence" value="ECO:0007669"/>
    <property type="project" value="TreeGrafter"/>
</dbReference>
<feature type="transmembrane region" description="Helical" evidence="8">
    <location>
        <begin position="190"/>
        <end position="207"/>
    </location>
</feature>
<sequence>MATLLTLFPKSRKTLYDSRSLLHSLSTSSHPSPSLLNDTLDELDHQIKILTSLLQNEPLKDREMWSRKISELQSESSSLRQSSKTYTSRTYNPSTLHSQRSYLLSSGESLRNRQQNDYQTRSVEEGVSLDSSLNMVDGMLRQGSASLKELTSQRSRLTGVRHLLLDIASTLNVSSSTMRIIEKRDVQDKILVFGGMVVVVVFIWLVYR</sequence>
<evidence type="ECO:0000256" key="7">
    <source>
        <dbReference type="ARBA" id="ARBA00023136"/>
    </source>
</evidence>
<protein>
    <recommendedName>
        <fullName evidence="11">Golgi SNAP receptor complex member 2</fullName>
    </recommendedName>
</protein>
<dbReference type="GO" id="GO:0031201">
    <property type="term" value="C:SNARE complex"/>
    <property type="evidence" value="ECO:0007669"/>
    <property type="project" value="TreeGrafter"/>
</dbReference>
<dbReference type="GO" id="GO:0000139">
    <property type="term" value="C:Golgi membrane"/>
    <property type="evidence" value="ECO:0007669"/>
    <property type="project" value="UniProtKB-SubCell"/>
</dbReference>
<evidence type="ECO:0000256" key="2">
    <source>
        <dbReference type="ARBA" id="ARBA00022448"/>
    </source>
</evidence>
<organism evidence="9 10">
    <name type="scientific">Triparma laevis f. longispina</name>
    <dbReference type="NCBI Taxonomy" id="1714387"/>
    <lineage>
        <taxon>Eukaryota</taxon>
        <taxon>Sar</taxon>
        <taxon>Stramenopiles</taxon>
        <taxon>Ochrophyta</taxon>
        <taxon>Bolidophyceae</taxon>
        <taxon>Parmales</taxon>
        <taxon>Triparmaceae</taxon>
        <taxon>Triparma</taxon>
    </lineage>
</organism>
<evidence type="ECO:0008006" key="11">
    <source>
        <dbReference type="Google" id="ProtNLM"/>
    </source>
</evidence>
<evidence type="ECO:0000256" key="4">
    <source>
        <dbReference type="ARBA" id="ARBA00022927"/>
    </source>
</evidence>
<proteinExistence type="predicted"/>
<dbReference type="SUPFAM" id="SSF58038">
    <property type="entry name" value="SNARE fusion complex"/>
    <property type="match status" value="1"/>
</dbReference>
<dbReference type="Proteomes" id="UP001165122">
    <property type="component" value="Unassembled WGS sequence"/>
</dbReference>
<keyword evidence="3 8" id="KW-0812">Transmembrane</keyword>
<dbReference type="GO" id="GO:0015031">
    <property type="term" value="P:protein transport"/>
    <property type="evidence" value="ECO:0007669"/>
    <property type="project" value="UniProtKB-KW"/>
</dbReference>
<dbReference type="GO" id="GO:0012507">
    <property type="term" value="C:ER to Golgi transport vesicle membrane"/>
    <property type="evidence" value="ECO:0007669"/>
    <property type="project" value="TreeGrafter"/>
</dbReference>
<accession>A0A9W7KZ76</accession>
<dbReference type="GO" id="GO:0005484">
    <property type="term" value="F:SNAP receptor activity"/>
    <property type="evidence" value="ECO:0007669"/>
    <property type="project" value="InterPro"/>
</dbReference>
<evidence type="ECO:0000256" key="1">
    <source>
        <dbReference type="ARBA" id="ARBA00004409"/>
    </source>
</evidence>
<evidence type="ECO:0000313" key="9">
    <source>
        <dbReference type="EMBL" id="GMI17327.1"/>
    </source>
</evidence>
<reference evidence="10" key="1">
    <citation type="journal article" date="2023" name="Commun. Biol.">
        <title>Genome analysis of Parmales, the sister group of diatoms, reveals the evolutionary specialization of diatoms from phago-mixotrophs to photoautotrophs.</title>
        <authorList>
            <person name="Ban H."/>
            <person name="Sato S."/>
            <person name="Yoshikawa S."/>
            <person name="Yamada K."/>
            <person name="Nakamura Y."/>
            <person name="Ichinomiya M."/>
            <person name="Sato N."/>
            <person name="Blanc-Mathieu R."/>
            <person name="Endo H."/>
            <person name="Kuwata A."/>
            <person name="Ogata H."/>
        </authorList>
    </citation>
    <scope>NUCLEOTIDE SEQUENCE [LARGE SCALE GENOMIC DNA]</scope>
    <source>
        <strain evidence="10">NIES 3700</strain>
    </source>
</reference>
<evidence type="ECO:0000256" key="3">
    <source>
        <dbReference type="ARBA" id="ARBA00022692"/>
    </source>
</evidence>
<dbReference type="OrthoDB" id="158360at2759"/>
<evidence type="ECO:0000256" key="8">
    <source>
        <dbReference type="SAM" id="Phobius"/>
    </source>
</evidence>
<name>A0A9W7KZ76_9STRA</name>
<comment type="subcellular location">
    <subcellularLocation>
        <location evidence="1">Golgi apparatus membrane</location>
        <topology evidence="1">Single-pass type IV membrane protein</topology>
    </subcellularLocation>
</comment>